<proteinExistence type="predicted"/>
<dbReference type="Proteomes" id="UP000007364">
    <property type="component" value="Unassembled WGS sequence"/>
</dbReference>
<dbReference type="AlphaFoldDB" id="K2PYA9"/>
<comment type="caution">
    <text evidence="2">The sequence shown here is derived from an EMBL/GenBank/DDBJ whole genome shotgun (WGS) entry which is preliminary data.</text>
</comment>
<keyword evidence="3" id="KW-1185">Reference proteome</keyword>
<dbReference type="RefSeq" id="WP_008990443.1">
    <property type="nucleotide sequence ID" value="NZ_AMSG01000002.1"/>
</dbReference>
<evidence type="ECO:0000259" key="1">
    <source>
        <dbReference type="Pfam" id="PF16242"/>
    </source>
</evidence>
<protein>
    <submittedName>
        <fullName evidence="2">General stress protein 26</fullName>
    </submittedName>
</protein>
<dbReference type="eggNOG" id="COG3871">
    <property type="taxonomic scope" value="Bacteria"/>
</dbReference>
<sequence length="166" mass="18945">MKTEYLTREESIDKLREIIDNSPVGIMLSNLTSIPLGANPMEVKTVDNDGGIWFLSSVVSDHYSNIMADKRVQLVFSHPEEMQFLSIYGSAIIYTNKTLLEELYTASEDQWFDGVNDVNLIGIKVEPSTSFYWDKKQNKFVEFLKNLFSSDSSNDNDNETKGRINL</sequence>
<dbReference type="EMBL" id="AMSG01000002">
    <property type="protein sequence ID" value="EKF56424.1"/>
    <property type="molecule type" value="Genomic_DNA"/>
</dbReference>
<dbReference type="InterPro" id="IPR038725">
    <property type="entry name" value="YdaG_split_barrel_FMN-bd"/>
</dbReference>
<reference evidence="2 3" key="1">
    <citation type="journal article" date="2012" name="J. Bacteriol.">
        <title>Genome Sequence of Galbibacter marinum Type Strain ck-I2-15.</title>
        <authorList>
            <person name="Lai Q."/>
            <person name="Li C."/>
            <person name="Shao Z."/>
        </authorList>
    </citation>
    <scope>NUCLEOTIDE SEQUENCE [LARGE SCALE GENOMIC DNA]</scope>
    <source>
        <strain evidence="3">ck-I2-15</strain>
    </source>
</reference>
<dbReference type="STRING" id="555500.I215_02838"/>
<evidence type="ECO:0000313" key="3">
    <source>
        <dbReference type="Proteomes" id="UP000007364"/>
    </source>
</evidence>
<dbReference type="SUPFAM" id="SSF50475">
    <property type="entry name" value="FMN-binding split barrel"/>
    <property type="match status" value="1"/>
</dbReference>
<accession>K2PYA9</accession>
<dbReference type="Gene3D" id="2.30.110.10">
    <property type="entry name" value="Electron Transport, Fmn-binding Protein, Chain A"/>
    <property type="match status" value="1"/>
</dbReference>
<gene>
    <name evidence="2" type="ORF">I215_02838</name>
</gene>
<dbReference type="InterPro" id="IPR012349">
    <property type="entry name" value="Split_barrel_FMN-bd"/>
</dbReference>
<evidence type="ECO:0000313" key="2">
    <source>
        <dbReference type="EMBL" id="EKF56424.1"/>
    </source>
</evidence>
<name>K2PYA9_9FLAO</name>
<organism evidence="2 3">
    <name type="scientific">Galbibacter marinus</name>
    <dbReference type="NCBI Taxonomy" id="555500"/>
    <lineage>
        <taxon>Bacteria</taxon>
        <taxon>Pseudomonadati</taxon>
        <taxon>Bacteroidota</taxon>
        <taxon>Flavobacteriia</taxon>
        <taxon>Flavobacteriales</taxon>
        <taxon>Flavobacteriaceae</taxon>
        <taxon>Galbibacter</taxon>
    </lineage>
</organism>
<dbReference type="InterPro" id="IPR052917">
    <property type="entry name" value="Stress-Dev_Protein"/>
</dbReference>
<dbReference type="Pfam" id="PF16242">
    <property type="entry name" value="Pyrid_ox_like"/>
    <property type="match status" value="1"/>
</dbReference>
<dbReference type="OrthoDB" id="1432662at2"/>
<dbReference type="PANTHER" id="PTHR34818">
    <property type="entry name" value="PROTEIN BLI-3"/>
    <property type="match status" value="1"/>
</dbReference>
<dbReference type="PANTHER" id="PTHR34818:SF1">
    <property type="entry name" value="PROTEIN BLI-3"/>
    <property type="match status" value="1"/>
</dbReference>
<feature type="domain" description="General stress protein FMN-binding split barrel" evidence="1">
    <location>
        <begin position="10"/>
        <end position="146"/>
    </location>
</feature>